<dbReference type="EMBL" id="SZON01001887">
    <property type="protein sequence ID" value="TKI89421.1"/>
    <property type="molecule type" value="Genomic_DNA"/>
</dbReference>
<accession>A0A4U3AP48</accession>
<sequence length="30" mass="3552">KQYKKKIVAYRLRSKSLQNPILLAITEDYA</sequence>
<dbReference type="Pfam" id="PF10787">
    <property type="entry name" value="YfmQ"/>
    <property type="match status" value="1"/>
</dbReference>
<dbReference type="Proteomes" id="UP000305222">
    <property type="component" value="Unassembled WGS sequence"/>
</dbReference>
<dbReference type="InterPro" id="IPR019723">
    <property type="entry name" value="Uncharacterised_YfmQ"/>
</dbReference>
<protein>
    <submittedName>
        <fullName evidence="1">Uncharacterized protein</fullName>
    </submittedName>
</protein>
<reference evidence="1 2" key="1">
    <citation type="journal article" date="2019" name="Environ. Microbiol.">
        <title>An active ?-lactamase is a part of an orchestrated cell wall stress resistance network of Bacillus subtilis and related rhizosphere species.</title>
        <authorList>
            <person name="Bucher T."/>
            <person name="Keren-Paz A."/>
            <person name="Hausser J."/>
            <person name="Olender T."/>
            <person name="Cytryn E."/>
            <person name="Kolodkin-Gal I."/>
        </authorList>
    </citation>
    <scope>NUCLEOTIDE SEQUENCE [LARGE SCALE GENOMIC DNA]</scope>
    <source>
        <strain evidence="1 2">I5</strain>
    </source>
</reference>
<evidence type="ECO:0000313" key="1">
    <source>
        <dbReference type="EMBL" id="TKI89421.1"/>
    </source>
</evidence>
<evidence type="ECO:0000313" key="2">
    <source>
        <dbReference type="Proteomes" id="UP000305222"/>
    </source>
</evidence>
<dbReference type="AlphaFoldDB" id="A0A4U3AP48"/>
<proteinExistence type="predicted"/>
<gene>
    <name evidence="1" type="ORF">FC699_26100</name>
</gene>
<name>A0A4U3AP48_9BACI</name>
<feature type="non-terminal residue" evidence="1">
    <location>
        <position position="1"/>
    </location>
</feature>
<organism evidence="1 2">
    <name type="scientific">Bacillus wiedmannii</name>
    <dbReference type="NCBI Taxonomy" id="1890302"/>
    <lineage>
        <taxon>Bacteria</taxon>
        <taxon>Bacillati</taxon>
        <taxon>Bacillota</taxon>
        <taxon>Bacilli</taxon>
        <taxon>Bacillales</taxon>
        <taxon>Bacillaceae</taxon>
        <taxon>Bacillus</taxon>
        <taxon>Bacillus cereus group</taxon>
    </lineage>
</organism>
<comment type="caution">
    <text evidence="1">The sequence shown here is derived from an EMBL/GenBank/DDBJ whole genome shotgun (WGS) entry which is preliminary data.</text>
</comment>